<keyword evidence="3" id="KW-1185">Reference proteome</keyword>
<dbReference type="RefSeq" id="WP_185741716.1">
    <property type="nucleotide sequence ID" value="NZ_QKZK01000023.1"/>
</dbReference>
<evidence type="ECO:0000313" key="2">
    <source>
        <dbReference type="EMBL" id="PZX13712.1"/>
    </source>
</evidence>
<gene>
    <name evidence="2" type="ORF">LX69_02570</name>
</gene>
<name>A0A2W7NQY5_9BACT</name>
<feature type="region of interest" description="Disordered" evidence="1">
    <location>
        <begin position="147"/>
        <end position="200"/>
    </location>
</feature>
<evidence type="ECO:0000313" key="3">
    <source>
        <dbReference type="Proteomes" id="UP000249239"/>
    </source>
</evidence>
<proteinExistence type="predicted"/>
<dbReference type="Pfam" id="PF14902">
    <property type="entry name" value="DUF4494"/>
    <property type="match status" value="1"/>
</dbReference>
<reference evidence="2 3" key="1">
    <citation type="submission" date="2018-06" db="EMBL/GenBank/DDBJ databases">
        <title>Genomic Encyclopedia of Archaeal and Bacterial Type Strains, Phase II (KMG-II): from individual species to whole genera.</title>
        <authorList>
            <person name="Goeker M."/>
        </authorList>
    </citation>
    <scope>NUCLEOTIDE SEQUENCE [LARGE SCALE GENOMIC DNA]</scope>
    <source>
        <strain evidence="2 3">DSM 6779</strain>
    </source>
</reference>
<comment type="caution">
    <text evidence="2">The sequence shown here is derived from an EMBL/GenBank/DDBJ whole genome shotgun (WGS) entry which is preliminary data.</text>
</comment>
<feature type="compositionally biased region" description="Basic and acidic residues" evidence="1">
    <location>
        <begin position="148"/>
        <end position="158"/>
    </location>
</feature>
<feature type="compositionally biased region" description="Acidic residues" evidence="1">
    <location>
        <begin position="173"/>
        <end position="200"/>
    </location>
</feature>
<dbReference type="AlphaFoldDB" id="A0A2W7NQY5"/>
<accession>A0A2W7NQY5</accession>
<sequence length="200" mass="23191">MQNWFECKIRYTKIDEKTGKEKKVNEPYLVDAISFTEAEERIYREMEAYISGEFTVTNIRKANYSDIFNNDEGDRWYKCKITFVSIDETAGKEKKVANTMLVMASGVKDACDKIDLALTGMTVDYDIVSVSESPILDFFPYFNDDAEPGEKGRKKAEAEAQANARRQELEDAQREDDEFDEDEEELEEDEEDLKEESDEE</sequence>
<dbReference type="EMBL" id="QKZK01000023">
    <property type="protein sequence ID" value="PZX13712.1"/>
    <property type="molecule type" value="Genomic_DNA"/>
</dbReference>
<evidence type="ECO:0000256" key="1">
    <source>
        <dbReference type="SAM" id="MobiDB-lite"/>
    </source>
</evidence>
<dbReference type="InterPro" id="IPR027848">
    <property type="entry name" value="DUF4494"/>
</dbReference>
<organism evidence="2 3">
    <name type="scientific">Breznakibacter xylanolyticus</name>
    <dbReference type="NCBI Taxonomy" id="990"/>
    <lineage>
        <taxon>Bacteria</taxon>
        <taxon>Pseudomonadati</taxon>
        <taxon>Bacteroidota</taxon>
        <taxon>Bacteroidia</taxon>
        <taxon>Marinilabiliales</taxon>
        <taxon>Marinilabiliaceae</taxon>
        <taxon>Breznakibacter</taxon>
    </lineage>
</organism>
<dbReference type="Proteomes" id="UP000249239">
    <property type="component" value="Unassembled WGS sequence"/>
</dbReference>
<protein>
    <submittedName>
        <fullName evidence="2">Uncharacterized protein DUF4494</fullName>
    </submittedName>
</protein>